<evidence type="ECO:0000313" key="2">
    <source>
        <dbReference type="Proteomes" id="UP000287198"/>
    </source>
</evidence>
<organism evidence="1 2">
    <name type="scientific">Pseudidiomarina halophila</name>
    <dbReference type="NCBI Taxonomy" id="1449799"/>
    <lineage>
        <taxon>Bacteria</taxon>
        <taxon>Pseudomonadati</taxon>
        <taxon>Pseudomonadota</taxon>
        <taxon>Gammaproteobacteria</taxon>
        <taxon>Alteromonadales</taxon>
        <taxon>Idiomarinaceae</taxon>
        <taxon>Pseudidiomarina</taxon>
    </lineage>
</organism>
<comment type="caution">
    <text evidence="1">The sequence shown here is derived from an EMBL/GenBank/DDBJ whole genome shotgun (WGS) entry which is preliminary data.</text>
</comment>
<dbReference type="AlphaFoldDB" id="A0A432XYT2"/>
<reference evidence="2" key="1">
    <citation type="journal article" date="2018" name="Front. Microbiol.">
        <title>Genome-Based Analysis Reveals the Taxonomy and Diversity of the Family Idiomarinaceae.</title>
        <authorList>
            <person name="Liu Y."/>
            <person name="Lai Q."/>
            <person name="Shao Z."/>
        </authorList>
    </citation>
    <scope>NUCLEOTIDE SEQUENCE [LARGE SCALE GENOMIC DNA]</scope>
    <source>
        <strain evidence="2">BH195</strain>
    </source>
</reference>
<accession>A0A432XYT2</accession>
<dbReference type="Proteomes" id="UP000287198">
    <property type="component" value="Unassembled WGS sequence"/>
</dbReference>
<proteinExistence type="predicted"/>
<gene>
    <name evidence="1" type="ORF">CWI69_00075</name>
</gene>
<evidence type="ECO:0000313" key="1">
    <source>
        <dbReference type="EMBL" id="RUO53876.1"/>
    </source>
</evidence>
<name>A0A432XYT2_9GAMM</name>
<protein>
    <submittedName>
        <fullName evidence="1">Uncharacterized protein</fullName>
    </submittedName>
</protein>
<dbReference type="EMBL" id="PIPW01000001">
    <property type="protein sequence ID" value="RUO53876.1"/>
    <property type="molecule type" value="Genomic_DNA"/>
</dbReference>
<sequence>MLADTEVPLAWDASQLDSFASYFKHALLFNEKLMLSDAQAVNCMNFRRLLTKNEDFQQVLNKDFLSIAVRAPDNAPAGQSLTQVRDAFVREGKQRTENADEFHANDDLELINSKCEISLYNYTQLRDNYTNGVLRIMQLPHVAAQLGESDQREILDLLAHESEQNSGLGRIYLQKGLGHDLKNKGKEEIWGRHRDLLMKVSDAPYITGIPTVMAADPIYSPMHEEAFNLVSGGTASAAAAAEVTSVLSIQTDLNLSSYQHALAQLKLEDVFYLRDTNEYKTYQKLSKKPVSSEAELNKVTEALVEYQRLIDHLIIRRKLGLKLGRLFKAHRQIQSMRKVSQEAGAYSLGLMLSGDALTGGALTMANFFVSSFLDKQVEREQRKMDAQRHLYAAKLEREYKTEKIGAERRFAERPETVYTSVVANPAG</sequence>
<keyword evidence="2" id="KW-1185">Reference proteome</keyword>